<sequence length="196" mass="21729">MAINLKKGQRISLTKEDPSLKQIMCGLGWDVAPKSGGFFGNNKQFDLDSSVICLDADKKLTDVKNIIYFGNLRHSSSAISHQGDNLTGAGEGDDEVINIDLPLIPSNIVYLVLAINIYKCQERKQDFSMVNNAFVRLVNRTTNQELARYDLSGTEYQGMTGMILADVYRHNDEWKMAAVGNGFKVATLADIAKIYT</sequence>
<proteinExistence type="predicted"/>
<dbReference type="PANTHER" id="PTHR32097">
    <property type="entry name" value="CAMP-BINDING PROTEIN 1-RELATED"/>
    <property type="match status" value="1"/>
</dbReference>
<dbReference type="Gene3D" id="2.60.60.30">
    <property type="entry name" value="sav2460 like domains"/>
    <property type="match status" value="1"/>
</dbReference>
<gene>
    <name evidence="2" type="ORF">I4641_05385</name>
</gene>
<feature type="domain" description="TerD" evidence="1">
    <location>
        <begin position="1"/>
        <end position="195"/>
    </location>
</feature>
<name>A0A964BNL8_9CYAN</name>
<dbReference type="EMBL" id="JADWDC010000009">
    <property type="protein sequence ID" value="MCC0176409.1"/>
    <property type="molecule type" value="Genomic_DNA"/>
</dbReference>
<evidence type="ECO:0000313" key="3">
    <source>
        <dbReference type="Proteomes" id="UP000729733"/>
    </source>
</evidence>
<comment type="caution">
    <text evidence="2">The sequence shown here is derived from an EMBL/GenBank/DDBJ whole genome shotgun (WGS) entry which is preliminary data.</text>
</comment>
<evidence type="ECO:0000259" key="1">
    <source>
        <dbReference type="Pfam" id="PF02342"/>
    </source>
</evidence>
<dbReference type="Pfam" id="PF02342">
    <property type="entry name" value="TerD"/>
    <property type="match status" value="1"/>
</dbReference>
<evidence type="ECO:0000313" key="2">
    <source>
        <dbReference type="EMBL" id="MCC0176409.1"/>
    </source>
</evidence>
<dbReference type="CDD" id="cd06974">
    <property type="entry name" value="TerD_like"/>
    <property type="match status" value="1"/>
</dbReference>
<dbReference type="Proteomes" id="UP000729733">
    <property type="component" value="Unassembled WGS sequence"/>
</dbReference>
<dbReference type="AlphaFoldDB" id="A0A964BNL8"/>
<dbReference type="RefSeq" id="WP_229639450.1">
    <property type="nucleotide sequence ID" value="NZ_JADWDC010000009.1"/>
</dbReference>
<reference evidence="2" key="1">
    <citation type="journal article" date="2021" name="Antonie Van Leeuwenhoek">
        <title>Draft genome and description of Waterburya agarophytonicola gen. nov. sp. nov. (Pleurocapsales, Cyanobacteria): a seaweed symbiont.</title>
        <authorList>
            <person name="Bonthond G."/>
            <person name="Shalygin S."/>
            <person name="Bayer T."/>
            <person name="Weinberger F."/>
        </authorList>
    </citation>
    <scope>NUCLEOTIDE SEQUENCE</scope>
    <source>
        <strain evidence="2">KI4</strain>
    </source>
</reference>
<accession>A0A964BNL8</accession>
<organism evidence="2 3">
    <name type="scientific">Waterburya agarophytonicola KI4</name>
    <dbReference type="NCBI Taxonomy" id="2874699"/>
    <lineage>
        <taxon>Bacteria</taxon>
        <taxon>Bacillati</taxon>
        <taxon>Cyanobacteriota</taxon>
        <taxon>Cyanophyceae</taxon>
        <taxon>Pleurocapsales</taxon>
        <taxon>Hyellaceae</taxon>
        <taxon>Waterburya</taxon>
        <taxon>Waterburya agarophytonicola</taxon>
    </lineage>
</organism>
<keyword evidence="3" id="KW-1185">Reference proteome</keyword>
<protein>
    <submittedName>
        <fullName evidence="2">TerD family protein</fullName>
    </submittedName>
</protein>
<dbReference type="PANTHER" id="PTHR32097:SF17">
    <property type="entry name" value="CAMP-BINDING PROTEIN 1-RELATED"/>
    <property type="match status" value="1"/>
</dbReference>
<dbReference type="InterPro" id="IPR003325">
    <property type="entry name" value="TerD"/>
</dbReference>
<dbReference type="InterPro" id="IPR051324">
    <property type="entry name" value="Stress/Tellurium_Resist"/>
</dbReference>